<proteinExistence type="inferred from homology"/>
<evidence type="ECO:0000256" key="9">
    <source>
        <dbReference type="ARBA" id="ARBA00023163"/>
    </source>
</evidence>
<dbReference type="GO" id="GO:0005658">
    <property type="term" value="C:alpha DNA polymerase:primase complex"/>
    <property type="evidence" value="ECO:0007669"/>
    <property type="project" value="UniProtKB-ARBA"/>
</dbReference>
<dbReference type="FunFam" id="3.90.920.10:FF:000003">
    <property type="entry name" value="DNA primase"/>
    <property type="match status" value="1"/>
</dbReference>
<organism evidence="12">
    <name type="scientific">Chaetoceros debilis</name>
    <dbReference type="NCBI Taxonomy" id="122233"/>
    <lineage>
        <taxon>Eukaryota</taxon>
        <taxon>Sar</taxon>
        <taxon>Stramenopiles</taxon>
        <taxon>Ochrophyta</taxon>
        <taxon>Bacillariophyta</taxon>
        <taxon>Coscinodiscophyceae</taxon>
        <taxon>Chaetocerotophycidae</taxon>
        <taxon>Chaetocerotales</taxon>
        <taxon>Chaetocerotaceae</taxon>
        <taxon>Chaetoceros</taxon>
    </lineage>
</organism>
<protein>
    <recommendedName>
        <fullName evidence="10">DNA primase</fullName>
        <ecNumber evidence="10">2.7.7.-</ecNumber>
    </recommendedName>
</protein>
<evidence type="ECO:0000256" key="4">
    <source>
        <dbReference type="ARBA" id="ARBA00022679"/>
    </source>
</evidence>
<evidence type="ECO:0000256" key="10">
    <source>
        <dbReference type="RuleBase" id="RU003514"/>
    </source>
</evidence>
<dbReference type="AlphaFoldDB" id="A0A7S3PZK6"/>
<dbReference type="SUPFAM" id="SSF56747">
    <property type="entry name" value="Prim-pol domain"/>
    <property type="match status" value="1"/>
</dbReference>
<dbReference type="NCBIfam" id="TIGR00335">
    <property type="entry name" value="primase_sml"/>
    <property type="match status" value="1"/>
</dbReference>
<keyword evidence="4 10" id="KW-0808">Transferase</keyword>
<keyword evidence="2 10" id="KW-0240">DNA-directed RNA polymerase</keyword>
<keyword evidence="5" id="KW-0548">Nucleotidyltransferase</keyword>
<dbReference type="InterPro" id="IPR014052">
    <property type="entry name" value="DNA_primase_ssu_euk/arc"/>
</dbReference>
<dbReference type="GO" id="GO:0046872">
    <property type="term" value="F:metal ion binding"/>
    <property type="evidence" value="ECO:0007669"/>
    <property type="project" value="UniProtKB-KW"/>
</dbReference>
<name>A0A7S3PZK6_9STRA</name>
<reference evidence="12" key="1">
    <citation type="submission" date="2021-01" db="EMBL/GenBank/DDBJ databases">
        <authorList>
            <person name="Corre E."/>
            <person name="Pelletier E."/>
            <person name="Niang G."/>
            <person name="Scheremetjew M."/>
            <person name="Finn R."/>
            <person name="Kale V."/>
            <person name="Holt S."/>
            <person name="Cochrane G."/>
            <person name="Meng A."/>
            <person name="Brown T."/>
            <person name="Cohen L."/>
        </authorList>
    </citation>
    <scope>NUCLEOTIDE SEQUENCE</scope>
    <source>
        <strain evidence="12">MM31A-1</strain>
    </source>
</reference>
<evidence type="ECO:0000256" key="3">
    <source>
        <dbReference type="ARBA" id="ARBA00022515"/>
    </source>
</evidence>
<keyword evidence="3 10" id="KW-0639">Primosome</keyword>
<evidence type="ECO:0000313" key="12">
    <source>
        <dbReference type="EMBL" id="CAE0460966.1"/>
    </source>
</evidence>
<dbReference type="InterPro" id="IPR002755">
    <property type="entry name" value="DNA_primase_S"/>
</dbReference>
<sequence length="509" mass="58817">MPEKRERQESIDDEMEAEFTDVQPVSGATETEDKAQNMPELGDVPEKKEVQKQNEAFSQELLTQYYRRLFPYQLLHCWLTYDPSQEFNKKTSSTTNKNQIASKKNKVFSHREFSFTTEIGGEEIYMRYKSFSNQNELTSAVQKINPRKIDIGAVFSHPPKDHHAIQGSSQRKLAPSQRELVFDVDLTDYDEVRKCGCSGAKICLKCWKMMSMAMKVMDEGLREDFGFKNIAWFYSGRRGIHAWVCDENARELSDSGRSAVANYFEVNLGTEKNQNVELNSPLHPMLLRAFKTLEPMFINDIIPSAGHRILADEDKWNELLQSIPQCAASVATTLASRWTKEGAMTTPREKWLELKRYLEVFIGKDKSKSKQSKTLSAAEKSKVELWPVATVFKYTYPRLDINVSKMRNHLLKSPFCVHPKTGRVCIPINVNKMDDFDPFEDVPTLPQLMKELDVYAETGGKDVEFEWEKTSLKESFQYFQKEFLAPMWKDLKRNEKDEVERNAAMVGDF</sequence>
<comment type="similarity">
    <text evidence="1 10">Belongs to the eukaryotic-type primase small subunit family.</text>
</comment>
<dbReference type="GO" id="GO:0006269">
    <property type="term" value="P:DNA replication, synthesis of primer"/>
    <property type="evidence" value="ECO:0007669"/>
    <property type="project" value="UniProtKB-KW"/>
</dbReference>
<keyword evidence="7" id="KW-0479">Metal-binding</keyword>
<keyword evidence="6 10" id="KW-0235">DNA replication</keyword>
<evidence type="ECO:0000256" key="11">
    <source>
        <dbReference type="SAM" id="MobiDB-lite"/>
    </source>
</evidence>
<feature type="compositionally biased region" description="Basic and acidic residues" evidence="11">
    <location>
        <begin position="1"/>
        <end position="10"/>
    </location>
</feature>
<accession>A0A7S3PZK6</accession>
<keyword evidence="8" id="KW-0862">Zinc</keyword>
<evidence type="ECO:0000256" key="2">
    <source>
        <dbReference type="ARBA" id="ARBA00022478"/>
    </source>
</evidence>
<keyword evidence="9" id="KW-0804">Transcription</keyword>
<dbReference type="EMBL" id="HBIO01007708">
    <property type="protein sequence ID" value="CAE0460966.1"/>
    <property type="molecule type" value="Transcribed_RNA"/>
</dbReference>
<dbReference type="EC" id="2.7.7.-" evidence="10"/>
<evidence type="ECO:0000256" key="1">
    <source>
        <dbReference type="ARBA" id="ARBA00009762"/>
    </source>
</evidence>
<evidence type="ECO:0000256" key="6">
    <source>
        <dbReference type="ARBA" id="ARBA00022705"/>
    </source>
</evidence>
<evidence type="ECO:0000256" key="5">
    <source>
        <dbReference type="ARBA" id="ARBA00022695"/>
    </source>
</evidence>
<feature type="region of interest" description="Disordered" evidence="11">
    <location>
        <begin position="1"/>
        <end position="48"/>
    </location>
</feature>
<evidence type="ECO:0000256" key="7">
    <source>
        <dbReference type="ARBA" id="ARBA00022723"/>
    </source>
</evidence>
<evidence type="ECO:0000256" key="8">
    <source>
        <dbReference type="ARBA" id="ARBA00022833"/>
    </source>
</evidence>
<dbReference type="PANTHER" id="PTHR10536">
    <property type="entry name" value="DNA PRIMASE SMALL SUBUNIT"/>
    <property type="match status" value="1"/>
</dbReference>
<dbReference type="Pfam" id="PF01896">
    <property type="entry name" value="DNA_primase_S"/>
    <property type="match status" value="1"/>
</dbReference>
<dbReference type="GO" id="GO:0003899">
    <property type="term" value="F:DNA-directed RNA polymerase activity"/>
    <property type="evidence" value="ECO:0007669"/>
    <property type="project" value="InterPro"/>
</dbReference>
<dbReference type="CDD" id="cd04860">
    <property type="entry name" value="AE_Prim_S"/>
    <property type="match status" value="1"/>
</dbReference>
<gene>
    <name evidence="12" type="ORF">CDEB00056_LOCUS5807</name>
</gene>
<dbReference type="Gene3D" id="3.90.920.10">
    <property type="entry name" value="DNA primase, PRIM domain"/>
    <property type="match status" value="1"/>
</dbReference>